<reference evidence="2 3" key="1">
    <citation type="journal article" date="2024" name="IMA Fungus">
        <title>IMA Genome - F19 : A genome assembly and annotation guide to empower mycologists, including annotated draft genome sequences of Ceratocystis pirilliformis, Diaporthe australafricana, Fusarium ophioides, Paecilomyces lecythidis, and Sporothrix stenoceras.</title>
        <authorList>
            <person name="Aylward J."/>
            <person name="Wilson A.M."/>
            <person name="Visagie C.M."/>
            <person name="Spraker J."/>
            <person name="Barnes I."/>
            <person name="Buitendag C."/>
            <person name="Ceriani C."/>
            <person name="Del Mar Angel L."/>
            <person name="du Plessis D."/>
            <person name="Fuchs T."/>
            <person name="Gasser K."/>
            <person name="Kramer D."/>
            <person name="Li W."/>
            <person name="Munsamy K."/>
            <person name="Piso A."/>
            <person name="Price J.L."/>
            <person name="Sonnekus B."/>
            <person name="Thomas C."/>
            <person name="van der Nest A."/>
            <person name="van Dijk A."/>
            <person name="van Heerden A."/>
            <person name="van Vuuren N."/>
            <person name="Yilmaz N."/>
            <person name="Duong T.A."/>
            <person name="van der Merwe N.A."/>
            <person name="Wingfield M.J."/>
            <person name="Wingfield B.D."/>
        </authorList>
    </citation>
    <scope>NUCLEOTIDE SEQUENCE [LARGE SCALE GENOMIC DNA]</scope>
    <source>
        <strain evidence="2 3">CMW 5346</strain>
    </source>
</reference>
<feature type="compositionally biased region" description="Basic and acidic residues" evidence="1">
    <location>
        <begin position="211"/>
        <end position="227"/>
    </location>
</feature>
<keyword evidence="3" id="KW-1185">Reference proteome</keyword>
<gene>
    <name evidence="2" type="ORF">Sste5346_007843</name>
</gene>
<dbReference type="EMBL" id="JAWCUI010000056">
    <property type="protein sequence ID" value="KAL1891021.1"/>
    <property type="molecule type" value="Genomic_DNA"/>
</dbReference>
<accession>A0ABR3YRN8</accession>
<feature type="compositionally biased region" description="Low complexity" evidence="1">
    <location>
        <begin position="273"/>
        <end position="286"/>
    </location>
</feature>
<comment type="caution">
    <text evidence="2">The sequence shown here is derived from an EMBL/GenBank/DDBJ whole genome shotgun (WGS) entry which is preliminary data.</text>
</comment>
<dbReference type="Proteomes" id="UP001583186">
    <property type="component" value="Unassembled WGS sequence"/>
</dbReference>
<feature type="compositionally biased region" description="Low complexity" evidence="1">
    <location>
        <begin position="122"/>
        <end position="139"/>
    </location>
</feature>
<evidence type="ECO:0000313" key="2">
    <source>
        <dbReference type="EMBL" id="KAL1891021.1"/>
    </source>
</evidence>
<proteinExistence type="predicted"/>
<feature type="compositionally biased region" description="Low complexity" evidence="1">
    <location>
        <begin position="152"/>
        <end position="168"/>
    </location>
</feature>
<feature type="compositionally biased region" description="Low complexity" evidence="1">
    <location>
        <begin position="10"/>
        <end position="23"/>
    </location>
</feature>
<feature type="compositionally biased region" description="Low complexity" evidence="1">
    <location>
        <begin position="33"/>
        <end position="42"/>
    </location>
</feature>
<sequence>MADHASAPVVNSDSKSVNDSSSKPTESGGSTGLPGLPGLPKLPHLPDVPSLPPKPVFGGSKFGVVNKDGNSDTLVKKDNSPSSSAGGEVNGNTEKVTDDKKDDTDFAKPVTPVSEANGGHELPSTSSATLEASAAPLPLTEEKPADKPGPSEPTAASIPTATAPSADPVTSTAPATNGSSDEPSSSLATGLPAKPVESAETVEPVAADPVVGDKRKADGVATDDKPADAAPAASSLFGGDSAAKPLAASVESVTDVEDAASAPKKQKTDTGAEKAAAVDAAPKSTPAAPPVEVPAPSPVTVAAPAAEPIAAPVGAPASVAPALEVHLGPAPSAEEVASTSTDTPAEASAPSSGAGVKKSNSRAKREKKPLPPVGKTARKTRSQGPAA</sequence>
<feature type="compositionally biased region" description="Pro residues" evidence="1">
    <location>
        <begin position="287"/>
        <end position="297"/>
    </location>
</feature>
<feature type="region of interest" description="Disordered" evidence="1">
    <location>
        <begin position="330"/>
        <end position="387"/>
    </location>
</feature>
<evidence type="ECO:0000256" key="1">
    <source>
        <dbReference type="SAM" id="MobiDB-lite"/>
    </source>
</evidence>
<evidence type="ECO:0000313" key="3">
    <source>
        <dbReference type="Proteomes" id="UP001583186"/>
    </source>
</evidence>
<feature type="compositionally biased region" description="Basic and acidic residues" evidence="1">
    <location>
        <begin position="95"/>
        <end position="106"/>
    </location>
</feature>
<name>A0ABR3YRN8_9PEZI</name>
<feature type="compositionally biased region" description="Polar residues" evidence="1">
    <location>
        <begin position="169"/>
        <end position="188"/>
    </location>
</feature>
<feature type="compositionally biased region" description="Polar residues" evidence="1">
    <location>
        <begin position="80"/>
        <end position="94"/>
    </location>
</feature>
<organism evidence="2 3">
    <name type="scientific">Sporothrix stenoceras</name>
    <dbReference type="NCBI Taxonomy" id="5173"/>
    <lineage>
        <taxon>Eukaryota</taxon>
        <taxon>Fungi</taxon>
        <taxon>Dikarya</taxon>
        <taxon>Ascomycota</taxon>
        <taxon>Pezizomycotina</taxon>
        <taxon>Sordariomycetes</taxon>
        <taxon>Sordariomycetidae</taxon>
        <taxon>Ophiostomatales</taxon>
        <taxon>Ophiostomataceae</taxon>
        <taxon>Sporothrix</taxon>
    </lineage>
</organism>
<protein>
    <submittedName>
        <fullName evidence="2">Uncharacterized protein</fullName>
    </submittedName>
</protein>
<feature type="compositionally biased region" description="Low complexity" evidence="1">
    <location>
        <begin position="344"/>
        <end position="355"/>
    </location>
</feature>
<feature type="region of interest" description="Disordered" evidence="1">
    <location>
        <begin position="1"/>
        <end position="298"/>
    </location>
</feature>